<feature type="region of interest" description="Disordered" evidence="1">
    <location>
        <begin position="165"/>
        <end position="184"/>
    </location>
</feature>
<evidence type="ECO:0000313" key="3">
    <source>
        <dbReference type="Proteomes" id="UP000636579"/>
    </source>
</evidence>
<reference evidence="2 3" key="1">
    <citation type="submission" date="2020-10" db="EMBL/GenBank/DDBJ databases">
        <title>Sequencing the genomes of 1000 actinobacteria strains.</title>
        <authorList>
            <person name="Klenk H.-P."/>
        </authorList>
    </citation>
    <scope>NUCLEOTIDE SEQUENCE [LARGE SCALE GENOMIC DNA]</scope>
    <source>
        <strain evidence="2 3">DSM 15474</strain>
    </source>
</reference>
<protein>
    <recommendedName>
        <fullName evidence="4">Type IV toxin-antitoxin system AbiEi family antitoxin domain-containing protein</fullName>
    </recommendedName>
</protein>
<feature type="region of interest" description="Disordered" evidence="1">
    <location>
        <begin position="130"/>
        <end position="151"/>
    </location>
</feature>
<dbReference type="RefSeq" id="WP_192592467.1">
    <property type="nucleotide sequence ID" value="NZ_JADBEE010000002.1"/>
</dbReference>
<gene>
    <name evidence="2" type="ORF">H4W26_002450</name>
</gene>
<organism evidence="2 3">
    <name type="scientific">Nesterenkonia halotolerans</name>
    <dbReference type="NCBI Taxonomy" id="225325"/>
    <lineage>
        <taxon>Bacteria</taxon>
        <taxon>Bacillati</taxon>
        <taxon>Actinomycetota</taxon>
        <taxon>Actinomycetes</taxon>
        <taxon>Micrococcales</taxon>
        <taxon>Micrococcaceae</taxon>
        <taxon>Nesterenkonia</taxon>
    </lineage>
</organism>
<proteinExistence type="predicted"/>
<evidence type="ECO:0000256" key="1">
    <source>
        <dbReference type="SAM" id="MobiDB-lite"/>
    </source>
</evidence>
<evidence type="ECO:0008006" key="4">
    <source>
        <dbReference type="Google" id="ProtNLM"/>
    </source>
</evidence>
<comment type="caution">
    <text evidence="2">The sequence shown here is derived from an EMBL/GenBank/DDBJ whole genome shotgun (WGS) entry which is preliminary data.</text>
</comment>
<dbReference type="EMBL" id="JADBEE010000002">
    <property type="protein sequence ID" value="MBE1515658.1"/>
    <property type="molecule type" value="Genomic_DNA"/>
</dbReference>
<feature type="compositionally biased region" description="Basic and acidic residues" evidence="1">
    <location>
        <begin position="166"/>
        <end position="183"/>
    </location>
</feature>
<sequence length="401" mass="44389">MDLHPAQVKPARIELIRSLELPDGSHSGLRLKNEVNAGEVLRLRRGVYVRVSDWLNAPPWERHLAATAATQLNRAAPIFCRETALALHGINLLGAPQAVQLRTDHQGGTRLLRPSPMTGSADPTAVIQQHGNRHRNHHQQQDDDGAHFPAAGGAAGVAALRGIPTRLHEHVRPPRTSRPETRRLVRGGFEAPQQELEMGFRDHWPADVAHCLVEDLGLVLADTVPRMEEAAGVVVLDAVLGGRVASGVALTWAGLSRWESWIHSQRLLTRWRRALQFADPLSESAGESLSRVRIHELGFEQPVLQVSFELGSTVARVDFYWPGCGVVGEFDGKVKYLRADELSGVSVEEVVWREKLREDALRARGLRVVRWTWEDLRRPGALEARLRAAGVPLATKKSHGK</sequence>
<evidence type="ECO:0000313" key="2">
    <source>
        <dbReference type="EMBL" id="MBE1515658.1"/>
    </source>
</evidence>
<accession>A0ABR9J9I7</accession>
<keyword evidence="3" id="KW-1185">Reference proteome</keyword>
<name>A0ABR9J9I7_9MICC</name>
<dbReference type="Proteomes" id="UP000636579">
    <property type="component" value="Unassembled WGS sequence"/>
</dbReference>